<dbReference type="InterPro" id="IPR038763">
    <property type="entry name" value="DHH_sf"/>
</dbReference>
<gene>
    <name evidence="2" type="primary">nrnB</name>
    <name evidence="2" type="ORF">GsuE55_10210</name>
</gene>
<name>A0A679FJ21_9BACL</name>
<dbReference type="InterPro" id="IPR058608">
    <property type="entry name" value="NrnB_C"/>
</dbReference>
<dbReference type="Proteomes" id="UP000501421">
    <property type="component" value="Chromosome"/>
</dbReference>
<dbReference type="PANTHER" id="PTHR42146:SF1">
    <property type="entry name" value="OLIGORIBONUCLEASE NRNB"/>
    <property type="match status" value="1"/>
</dbReference>
<sequence>MMIKLFTDSDLDGIGCGLLAKLAFTEVNISFCSYRNLDERVAQFLQSEEAADAMLWITDLAVGKEVEQKLAERAERGGHVQVIDHHVTALHFNHYPWGWVVPTGEDGKKTCATSLFYDHLVREGKLARTEALDAFVELVRQYDTWEWEENGNIQAKRLNDLLTILGLDSFWETMSERLSSGQPFALTETEELLLDMEEKKIQRYIRQKQKQLVQRWLGDYCIGVVFAERHMSELGNVLSKRFPHLDLIAMVNMGTKHIGFRTTHDDVNVAEFARQFGGGGHPKASGCLVDETTFPLFVIETFPLLPIYGDAEQNQLNKRDGAEGTFWTNHHGQWWLSRHTEQGWIVYADGEGEAHAFPDEASGERWLKRQFAAGLAHDEAVLQFLSTRLARDKADIQADYLAAVKQYKQQTGIEL</sequence>
<proteinExistence type="predicted"/>
<dbReference type="SUPFAM" id="SSF64182">
    <property type="entry name" value="DHH phosphoesterases"/>
    <property type="match status" value="1"/>
</dbReference>
<protein>
    <submittedName>
        <fullName evidence="2">Oligoribonuclease NrnB</fullName>
    </submittedName>
</protein>
<dbReference type="InterPro" id="IPR052968">
    <property type="entry name" value="Nucleotide_metab_enz"/>
</dbReference>
<evidence type="ECO:0000313" key="3">
    <source>
        <dbReference type="Proteomes" id="UP000501421"/>
    </source>
</evidence>
<keyword evidence="3" id="KW-1185">Reference proteome</keyword>
<evidence type="ECO:0000313" key="2">
    <source>
        <dbReference type="EMBL" id="BBW96188.1"/>
    </source>
</evidence>
<feature type="domain" description="Oligoribonuclease NrnB C-terminal" evidence="1">
    <location>
        <begin position="324"/>
        <end position="393"/>
    </location>
</feature>
<dbReference type="Pfam" id="PF26386">
    <property type="entry name" value="NrnB_C"/>
    <property type="match status" value="1"/>
</dbReference>
<accession>A0A679FJ21</accession>
<dbReference type="PANTHER" id="PTHR42146">
    <property type="entry name" value="3',5'-CYCLIC-NUCLEOTIDE PHOSPHODIESTERASE"/>
    <property type="match status" value="1"/>
</dbReference>
<dbReference type="Gene3D" id="3.10.310.30">
    <property type="match status" value="1"/>
</dbReference>
<reference evidence="3" key="1">
    <citation type="journal article" date="2020" name="Microbiol. Resour. Announc.">
        <title>Complete Genome Sequence of Geobacillus sp. Strain E55-1, Isolated from Mine Geyser in Japan.</title>
        <authorList>
            <person name="Miyazaki K."/>
            <person name="Hase E."/>
            <person name="Tokito N."/>
        </authorList>
    </citation>
    <scope>NUCLEOTIDE SEQUENCE [LARGE SCALE GENOMIC DNA]</scope>
    <source>
        <strain evidence="3">E55-1</strain>
    </source>
</reference>
<organism evidence="2 3">
    <name type="scientific">Geobacillus subterraneus</name>
    <dbReference type="NCBI Taxonomy" id="129338"/>
    <lineage>
        <taxon>Bacteria</taxon>
        <taxon>Bacillati</taxon>
        <taxon>Bacillota</taxon>
        <taxon>Bacilli</taxon>
        <taxon>Bacillales</taxon>
        <taxon>Anoxybacillaceae</taxon>
        <taxon>Geobacillus</taxon>
    </lineage>
</organism>
<dbReference type="AlphaFoldDB" id="A0A679FJ21"/>
<evidence type="ECO:0000259" key="1">
    <source>
        <dbReference type="Pfam" id="PF26386"/>
    </source>
</evidence>
<dbReference type="EMBL" id="AP022557">
    <property type="protein sequence ID" value="BBW96188.1"/>
    <property type="molecule type" value="Genomic_DNA"/>
</dbReference>